<dbReference type="SUPFAM" id="SSF54631">
    <property type="entry name" value="CBS-domain pair"/>
    <property type="match status" value="1"/>
</dbReference>
<keyword evidence="7" id="KW-0869">Chloride channel</keyword>
<feature type="transmembrane region" description="Helical" evidence="10">
    <location>
        <begin position="309"/>
        <end position="327"/>
    </location>
</feature>
<dbReference type="InterPro" id="IPR046342">
    <property type="entry name" value="CBS_dom_sf"/>
</dbReference>
<evidence type="ECO:0000256" key="9">
    <source>
        <dbReference type="ARBA" id="ARBA00023303"/>
    </source>
</evidence>
<reference evidence="11 12" key="1">
    <citation type="submission" date="2017-01" db="EMBL/GenBank/DDBJ databases">
        <title>Genome Sequencing of a Marine Spirillum, Oceanospirillum multiglobuliferum ATCC 33336, from Japan.</title>
        <authorList>
            <person name="Carney J.G."/>
            <person name="Trachtenberg A.M."/>
            <person name="Rheaume B.A."/>
            <person name="Linnane J.D."/>
            <person name="Pitts N.L."/>
            <person name="Mykles D.L."/>
            <person name="Maclea K.S."/>
        </authorList>
    </citation>
    <scope>NUCLEOTIDE SEQUENCE [LARGE SCALE GENOMIC DNA]</scope>
    <source>
        <strain evidence="11 12">ATCC 33336</strain>
    </source>
</reference>
<keyword evidence="6 10" id="KW-0472">Membrane</keyword>
<dbReference type="AlphaFoldDB" id="A0A1T4REH7"/>
<dbReference type="InterPro" id="IPR014743">
    <property type="entry name" value="Cl-channel_core"/>
</dbReference>
<proteinExistence type="predicted"/>
<evidence type="ECO:0008006" key="13">
    <source>
        <dbReference type="Google" id="ProtNLM"/>
    </source>
</evidence>
<feature type="transmembrane region" description="Helical" evidence="10">
    <location>
        <begin position="73"/>
        <end position="91"/>
    </location>
</feature>
<dbReference type="Gene3D" id="1.10.3080.10">
    <property type="entry name" value="Clc chloride channel"/>
    <property type="match status" value="1"/>
</dbReference>
<feature type="transmembrane region" description="Helical" evidence="10">
    <location>
        <begin position="31"/>
        <end position="53"/>
    </location>
</feature>
<evidence type="ECO:0000256" key="5">
    <source>
        <dbReference type="ARBA" id="ARBA00023065"/>
    </source>
</evidence>
<dbReference type="SUPFAM" id="SSF81340">
    <property type="entry name" value="Clc chloride channel"/>
    <property type="match status" value="1"/>
</dbReference>
<comment type="subcellular location">
    <subcellularLocation>
        <location evidence="1">Membrane</location>
        <topology evidence="1">Multi-pass membrane protein</topology>
    </subcellularLocation>
</comment>
<feature type="transmembrane region" description="Helical" evidence="10">
    <location>
        <begin position="370"/>
        <end position="393"/>
    </location>
</feature>
<evidence type="ECO:0000256" key="1">
    <source>
        <dbReference type="ARBA" id="ARBA00004141"/>
    </source>
</evidence>
<evidence type="ECO:0000256" key="2">
    <source>
        <dbReference type="ARBA" id="ARBA00022448"/>
    </source>
</evidence>
<dbReference type="GO" id="GO:0005254">
    <property type="term" value="F:chloride channel activity"/>
    <property type="evidence" value="ECO:0007669"/>
    <property type="project" value="UniProtKB-KW"/>
</dbReference>
<dbReference type="CDD" id="cd00400">
    <property type="entry name" value="Voltage_gated_ClC"/>
    <property type="match status" value="1"/>
</dbReference>
<dbReference type="RefSeq" id="WP_139776665.1">
    <property type="nucleotide sequence ID" value="NZ_FUXG01000016.1"/>
</dbReference>
<evidence type="ECO:0000256" key="6">
    <source>
        <dbReference type="ARBA" id="ARBA00023136"/>
    </source>
</evidence>
<evidence type="ECO:0000256" key="8">
    <source>
        <dbReference type="ARBA" id="ARBA00023214"/>
    </source>
</evidence>
<keyword evidence="2" id="KW-0813">Transport</keyword>
<evidence type="ECO:0000256" key="4">
    <source>
        <dbReference type="ARBA" id="ARBA00022989"/>
    </source>
</evidence>
<feature type="transmembrane region" description="Helical" evidence="10">
    <location>
        <begin position="201"/>
        <end position="223"/>
    </location>
</feature>
<dbReference type="PANTHER" id="PTHR43427:SF6">
    <property type="entry name" value="CHLORIDE CHANNEL PROTEIN CLC-E"/>
    <property type="match status" value="1"/>
</dbReference>
<dbReference type="Pfam" id="PF00654">
    <property type="entry name" value="Voltage_CLC"/>
    <property type="match status" value="1"/>
</dbReference>
<dbReference type="OrthoDB" id="9767361at2"/>
<feature type="transmembrane region" description="Helical" evidence="10">
    <location>
        <begin position="243"/>
        <end position="265"/>
    </location>
</feature>
<dbReference type="InterPro" id="IPR001807">
    <property type="entry name" value="ClC"/>
</dbReference>
<evidence type="ECO:0000256" key="3">
    <source>
        <dbReference type="ARBA" id="ARBA00022692"/>
    </source>
</evidence>
<dbReference type="EMBL" id="MTSM01000016">
    <property type="protein sequence ID" value="OPX54916.1"/>
    <property type="molecule type" value="Genomic_DNA"/>
</dbReference>
<keyword evidence="5" id="KW-0406">Ion transport</keyword>
<keyword evidence="9" id="KW-0407">Ion channel</keyword>
<evidence type="ECO:0000256" key="10">
    <source>
        <dbReference type="SAM" id="Phobius"/>
    </source>
</evidence>
<feature type="transmembrane region" description="Helical" evidence="10">
    <location>
        <begin position="405"/>
        <end position="424"/>
    </location>
</feature>
<gene>
    <name evidence="11" type="ORF">BTE48_11930</name>
</gene>
<keyword evidence="4 10" id="KW-1133">Transmembrane helix</keyword>
<dbReference type="GO" id="GO:0034707">
    <property type="term" value="C:chloride channel complex"/>
    <property type="evidence" value="ECO:0007669"/>
    <property type="project" value="UniProtKB-KW"/>
</dbReference>
<dbReference type="PRINTS" id="PR00762">
    <property type="entry name" value="CLCHANNEL"/>
</dbReference>
<dbReference type="PANTHER" id="PTHR43427">
    <property type="entry name" value="CHLORIDE CHANNEL PROTEIN CLC-E"/>
    <property type="match status" value="1"/>
</dbReference>
<evidence type="ECO:0000313" key="12">
    <source>
        <dbReference type="Proteomes" id="UP000191418"/>
    </source>
</evidence>
<keyword evidence="12" id="KW-1185">Reference proteome</keyword>
<accession>A0A1T4REH7</accession>
<organism evidence="11 12">
    <name type="scientific">Oceanospirillum multiglobuliferum</name>
    <dbReference type="NCBI Taxonomy" id="64969"/>
    <lineage>
        <taxon>Bacteria</taxon>
        <taxon>Pseudomonadati</taxon>
        <taxon>Pseudomonadota</taxon>
        <taxon>Gammaproteobacteria</taxon>
        <taxon>Oceanospirillales</taxon>
        <taxon>Oceanospirillaceae</taxon>
        <taxon>Oceanospirillum</taxon>
    </lineage>
</organism>
<comment type="caution">
    <text evidence="11">The sequence shown here is derived from an EMBL/GenBank/DDBJ whole genome shotgun (WGS) entry which is preliminary data.</text>
</comment>
<keyword evidence="8" id="KW-0868">Chloride</keyword>
<dbReference type="STRING" id="64969.SAMN02745127_02312"/>
<name>A0A1T4REH7_9GAMM</name>
<keyword evidence="3 10" id="KW-0812">Transmembrane</keyword>
<evidence type="ECO:0000313" key="11">
    <source>
        <dbReference type="EMBL" id="OPX54916.1"/>
    </source>
</evidence>
<dbReference type="InterPro" id="IPR050368">
    <property type="entry name" value="ClC-type_chloride_channel"/>
</dbReference>
<evidence type="ECO:0000256" key="7">
    <source>
        <dbReference type="ARBA" id="ARBA00023173"/>
    </source>
</evidence>
<sequence>MVNKRRRTWRQALSLNDFRAQLAHLDALPQLAILGLISGLSTGLIMMLFMWALNLLAHQLFSTDPENYESLPLHIRALAPVIGCLLLAAVIRLSKQAWRPQGLGHVIERFTFYQGYLPWQNTLHQFFSALVALASGLSAGREGPAVHLGAGVSSYLGQLFKLPNNSIRLLVGCGTAAAIGASFNTPIAGVIFAMEVIMAEYTLVGFTPIIIASVSATAVSQWFLGSDSLFALTPSKLFTLAELPWVTASGIIIGIFASVFMTIAAQLHSKHHWLLELRFLLAGALTALAAWLLPTLLGTGYDLVNLSSSGEFSLLFLLLLAIGKLVLTATTMGLGVPIGIIGPLLVIGALLGTALGQIGGYLVDIPVSHISVYTMIGMAAMMAGSLQAPLAALMALLELTNNSHIILPGMLAVISATLSCRYLIGQPSLFHYIARVKGVSLEHTPLSQLLSRTGVGAAMSRSFVTTENVLTYDAVRILLTHKPDWILMLDEEKAPRFLMATAELANYFYLIEQQSDTKAPSEQLSLKLSNIPADQRFSVQEIPLQATLDQALKQITQTQAEALFVIQSNRKIQGILTRSMIEQYYR</sequence>
<protein>
    <recommendedName>
        <fullName evidence="13">Chloride channel protein</fullName>
    </recommendedName>
</protein>
<feature type="transmembrane region" description="Helical" evidence="10">
    <location>
        <begin position="277"/>
        <end position="297"/>
    </location>
</feature>
<feature type="transmembrane region" description="Helical" evidence="10">
    <location>
        <begin position="334"/>
        <end position="358"/>
    </location>
</feature>
<dbReference type="Proteomes" id="UP000191418">
    <property type="component" value="Unassembled WGS sequence"/>
</dbReference>